<feature type="transmembrane region" description="Helical" evidence="7">
    <location>
        <begin position="92"/>
        <end position="114"/>
    </location>
</feature>
<evidence type="ECO:0000313" key="10">
    <source>
        <dbReference type="EMBL" id="KEA62675.1"/>
    </source>
</evidence>
<dbReference type="InterPro" id="IPR008910">
    <property type="entry name" value="MSC_TM_helix"/>
</dbReference>
<dbReference type="SUPFAM" id="SSF50182">
    <property type="entry name" value="Sm-like ribonucleoproteins"/>
    <property type="match status" value="1"/>
</dbReference>
<dbReference type="EMBL" id="JMQN01000047">
    <property type="protein sequence ID" value="KEA62675.1"/>
    <property type="molecule type" value="Genomic_DNA"/>
</dbReference>
<proteinExistence type="inferred from homology"/>
<dbReference type="Pfam" id="PF00924">
    <property type="entry name" value="MS_channel_2nd"/>
    <property type="match status" value="1"/>
</dbReference>
<keyword evidence="7" id="KW-0813">Transport</keyword>
<comment type="caution">
    <text evidence="10">The sequence shown here is derived from an EMBL/GenBank/DDBJ whole genome shotgun (WGS) entry which is preliminary data.</text>
</comment>
<dbReference type="Gene3D" id="2.30.30.60">
    <property type="match status" value="1"/>
</dbReference>
<evidence type="ECO:0000256" key="2">
    <source>
        <dbReference type="ARBA" id="ARBA00008017"/>
    </source>
</evidence>
<protein>
    <recommendedName>
        <fullName evidence="7">Small-conductance mechanosensitive channel</fullName>
    </recommendedName>
</protein>
<feature type="transmembrane region" description="Helical" evidence="7">
    <location>
        <begin position="64"/>
        <end position="86"/>
    </location>
</feature>
<dbReference type="OrthoDB" id="9799209at2"/>
<dbReference type="Proteomes" id="UP000028252">
    <property type="component" value="Unassembled WGS sequence"/>
</dbReference>
<keyword evidence="5 7" id="KW-1133">Transmembrane helix</keyword>
<dbReference type="PANTHER" id="PTHR30221:SF1">
    <property type="entry name" value="SMALL-CONDUCTANCE MECHANOSENSITIVE CHANNEL"/>
    <property type="match status" value="1"/>
</dbReference>
<comment type="subunit">
    <text evidence="7">Homoheptamer.</text>
</comment>
<dbReference type="RefSeq" id="WP_036190192.1">
    <property type="nucleotide sequence ID" value="NZ_JMQN01000047.1"/>
</dbReference>
<dbReference type="eggNOG" id="COG3264">
    <property type="taxonomic scope" value="Bacteria"/>
</dbReference>
<dbReference type="InterPro" id="IPR023408">
    <property type="entry name" value="MscS_beta-dom_sf"/>
</dbReference>
<comment type="function">
    <text evidence="7">Mechanosensitive channel that participates in the regulation of osmotic pressure changes within the cell, opening in response to stretch forces in the membrane lipid bilayer, without the need for other proteins. Contributes to normal resistance to hypoosmotic shock. Forms an ion channel of 1.0 nanosiemens conductance with a slight preference for anions.</text>
</comment>
<dbReference type="AlphaFoldDB" id="A0A081FVX0"/>
<keyword evidence="7" id="KW-0406">Ion transport</keyword>
<evidence type="ECO:0000256" key="5">
    <source>
        <dbReference type="ARBA" id="ARBA00022989"/>
    </source>
</evidence>
<sequence length="282" mass="30378">MDESVKIELAQVQEIYNLIVEFFVTYSFQIVGAIIILLLGLWVASKVSNWSLALMQRHNLDITLSRFIASCVKILIIAMVAVVALGKLGISVTPLLAMIGAVGLGAGLAVQGLLSNYSAGLTIVLTRPYVVGDTISVQGVTGQVKEVHLSHTLLTNEDGVEISIPNKHVVGEIIHNSHANTLAEVSIDIAYSADPERAIASLKSTLSGFGEEICQDPAPQVGIEAFGESGITLGIRIWLPTERYYDLLYRANLAMFNALKAEGIEIPFPQREVRLLNTPSAA</sequence>
<evidence type="ECO:0000256" key="3">
    <source>
        <dbReference type="ARBA" id="ARBA00022475"/>
    </source>
</evidence>
<dbReference type="Pfam" id="PF05552">
    <property type="entry name" value="MS_channel_1st_1"/>
    <property type="match status" value="1"/>
</dbReference>
<feature type="transmembrane region" description="Helical" evidence="7">
    <location>
        <begin position="23"/>
        <end position="44"/>
    </location>
</feature>
<evidence type="ECO:0000256" key="4">
    <source>
        <dbReference type="ARBA" id="ARBA00022692"/>
    </source>
</evidence>
<dbReference type="STRING" id="1232683.ADIMK_3147"/>
<keyword evidence="7" id="KW-0997">Cell inner membrane</keyword>
<evidence type="ECO:0000256" key="6">
    <source>
        <dbReference type="ARBA" id="ARBA00023136"/>
    </source>
</evidence>
<dbReference type="InterPro" id="IPR011014">
    <property type="entry name" value="MscS_channel_TM-2"/>
</dbReference>
<keyword evidence="11" id="KW-1185">Reference proteome</keyword>
<evidence type="ECO:0000259" key="9">
    <source>
        <dbReference type="Pfam" id="PF21082"/>
    </source>
</evidence>
<dbReference type="Pfam" id="PF21082">
    <property type="entry name" value="MS_channel_3rd"/>
    <property type="match status" value="1"/>
</dbReference>
<comment type="similarity">
    <text evidence="2 7">Belongs to the MscS (TC 1.A.23) family.</text>
</comment>
<keyword evidence="3" id="KW-1003">Cell membrane</keyword>
<reference evidence="10 11" key="1">
    <citation type="submission" date="2014-04" db="EMBL/GenBank/DDBJ databases">
        <title>Marinobacterium kochiensis sp. nov., isolated from sediment sample collected from Kochi backwaters in Kerala, India.</title>
        <authorList>
            <person name="Singh A."/>
            <person name="Pinnaka A.K."/>
        </authorList>
    </citation>
    <scope>NUCLEOTIDE SEQUENCE [LARGE SCALE GENOMIC DNA]</scope>
    <source>
        <strain evidence="10 11">AK27</strain>
    </source>
</reference>
<feature type="domain" description="Mechanosensitive ion channel MscS C-terminal" evidence="9">
    <location>
        <begin position="184"/>
        <end position="266"/>
    </location>
</feature>
<feature type="domain" description="Mechanosensitive ion channel MscS" evidence="8">
    <location>
        <begin position="113"/>
        <end position="177"/>
    </location>
</feature>
<dbReference type="Gene3D" id="3.30.70.100">
    <property type="match status" value="1"/>
</dbReference>
<dbReference type="Gene3D" id="1.10.287.1260">
    <property type="match status" value="1"/>
</dbReference>
<comment type="caution">
    <text evidence="7">Lacks conserved residue(s) required for the propagation of feature annotation.</text>
</comment>
<organism evidence="10 11">
    <name type="scientific">Marinobacterium lacunae</name>
    <dbReference type="NCBI Taxonomy" id="1232683"/>
    <lineage>
        <taxon>Bacteria</taxon>
        <taxon>Pseudomonadati</taxon>
        <taxon>Pseudomonadota</taxon>
        <taxon>Gammaproteobacteria</taxon>
        <taxon>Oceanospirillales</taxon>
        <taxon>Oceanospirillaceae</taxon>
        <taxon>Marinobacterium</taxon>
    </lineage>
</organism>
<dbReference type="InterPro" id="IPR006685">
    <property type="entry name" value="MscS_channel_2nd"/>
</dbReference>
<gene>
    <name evidence="10" type="ORF">ADIMK_3147</name>
</gene>
<dbReference type="PATRIC" id="fig|1232683.4.peg.3097"/>
<name>A0A081FVX0_9GAMM</name>
<dbReference type="SUPFAM" id="SSF82689">
    <property type="entry name" value="Mechanosensitive channel protein MscS (YggB), C-terminal domain"/>
    <property type="match status" value="1"/>
</dbReference>
<accession>A0A081FVX0</accession>
<evidence type="ECO:0000256" key="1">
    <source>
        <dbReference type="ARBA" id="ARBA00004651"/>
    </source>
</evidence>
<dbReference type="InterPro" id="IPR010920">
    <property type="entry name" value="LSM_dom_sf"/>
</dbReference>
<keyword evidence="6 7" id="KW-0472">Membrane</keyword>
<evidence type="ECO:0000313" key="11">
    <source>
        <dbReference type="Proteomes" id="UP000028252"/>
    </source>
</evidence>
<comment type="subcellular location">
    <subcellularLocation>
        <location evidence="7">Cell inner membrane</location>
        <topology evidence="7">Multi-pass membrane protein</topology>
    </subcellularLocation>
    <subcellularLocation>
        <location evidence="1">Cell membrane</location>
        <topology evidence="1">Multi-pass membrane protein</topology>
    </subcellularLocation>
</comment>
<evidence type="ECO:0000259" key="8">
    <source>
        <dbReference type="Pfam" id="PF00924"/>
    </source>
</evidence>
<dbReference type="GO" id="GO:0008381">
    <property type="term" value="F:mechanosensitive monoatomic ion channel activity"/>
    <property type="evidence" value="ECO:0007669"/>
    <property type="project" value="InterPro"/>
</dbReference>
<dbReference type="PANTHER" id="PTHR30221">
    <property type="entry name" value="SMALL-CONDUCTANCE MECHANOSENSITIVE CHANNEL"/>
    <property type="match status" value="1"/>
</dbReference>
<dbReference type="SUPFAM" id="SSF82861">
    <property type="entry name" value="Mechanosensitive channel protein MscS (YggB), transmembrane region"/>
    <property type="match status" value="1"/>
</dbReference>
<keyword evidence="4 7" id="KW-0812">Transmembrane</keyword>
<dbReference type="GO" id="GO:0005886">
    <property type="term" value="C:plasma membrane"/>
    <property type="evidence" value="ECO:0007669"/>
    <property type="project" value="UniProtKB-SubCell"/>
</dbReference>
<keyword evidence="7" id="KW-0407">Ion channel</keyword>
<evidence type="ECO:0000256" key="7">
    <source>
        <dbReference type="RuleBase" id="RU369025"/>
    </source>
</evidence>
<dbReference type="InterPro" id="IPR049278">
    <property type="entry name" value="MS_channel_C"/>
</dbReference>
<dbReference type="InterPro" id="IPR045275">
    <property type="entry name" value="MscS_archaea/bacteria_type"/>
</dbReference>
<dbReference type="InterPro" id="IPR011066">
    <property type="entry name" value="MscS_channel_C_sf"/>
</dbReference>